<dbReference type="InterPro" id="IPR036691">
    <property type="entry name" value="Endo/exonu/phosph_ase_sf"/>
</dbReference>
<organism evidence="2">
    <name type="scientific">Fagus sylvatica</name>
    <name type="common">Beechnut</name>
    <dbReference type="NCBI Taxonomy" id="28930"/>
    <lineage>
        <taxon>Eukaryota</taxon>
        <taxon>Viridiplantae</taxon>
        <taxon>Streptophyta</taxon>
        <taxon>Embryophyta</taxon>
        <taxon>Tracheophyta</taxon>
        <taxon>Spermatophyta</taxon>
        <taxon>Magnoliopsida</taxon>
        <taxon>eudicotyledons</taxon>
        <taxon>Gunneridae</taxon>
        <taxon>Pentapetalae</taxon>
        <taxon>rosids</taxon>
        <taxon>fabids</taxon>
        <taxon>Fagales</taxon>
        <taxon>Fagaceae</taxon>
        <taxon>Fagus</taxon>
    </lineage>
</organism>
<dbReference type="Pfam" id="PF13456">
    <property type="entry name" value="RVT_3"/>
    <property type="match status" value="1"/>
</dbReference>
<dbReference type="InterPro" id="IPR052343">
    <property type="entry name" value="Retrotransposon-Effector_Assoc"/>
</dbReference>
<dbReference type="PANTHER" id="PTHR46890:SF48">
    <property type="entry name" value="RNA-DIRECTED DNA POLYMERASE"/>
    <property type="match status" value="1"/>
</dbReference>
<evidence type="ECO:0000259" key="1">
    <source>
        <dbReference type="PROSITE" id="PS50878"/>
    </source>
</evidence>
<dbReference type="Gene3D" id="3.60.10.10">
    <property type="entry name" value="Endonuclease/exonuclease/phosphatase"/>
    <property type="match status" value="1"/>
</dbReference>
<dbReference type="SUPFAM" id="SSF56219">
    <property type="entry name" value="DNase I-like"/>
    <property type="match status" value="1"/>
</dbReference>
<protein>
    <recommendedName>
        <fullName evidence="1">Reverse transcriptase domain-containing protein</fullName>
    </recommendedName>
</protein>
<dbReference type="InterPro" id="IPR043502">
    <property type="entry name" value="DNA/RNA_pol_sf"/>
</dbReference>
<dbReference type="PANTHER" id="PTHR46890">
    <property type="entry name" value="NON-LTR RETROLELEMENT REVERSE TRANSCRIPTASE-LIKE PROTEIN-RELATED"/>
    <property type="match status" value="1"/>
</dbReference>
<dbReference type="GO" id="GO:0004523">
    <property type="term" value="F:RNA-DNA hybrid ribonuclease activity"/>
    <property type="evidence" value="ECO:0007669"/>
    <property type="project" value="InterPro"/>
</dbReference>
<dbReference type="SUPFAM" id="SSF56672">
    <property type="entry name" value="DNA/RNA polymerases"/>
    <property type="match status" value="1"/>
</dbReference>
<dbReference type="InterPro" id="IPR002156">
    <property type="entry name" value="RNaseH_domain"/>
</dbReference>
<feature type="domain" description="Reverse transcriptase" evidence="1">
    <location>
        <begin position="580"/>
        <end position="904"/>
    </location>
</feature>
<dbReference type="InterPro" id="IPR025836">
    <property type="entry name" value="Zn_knuckle_CX2CX4HX4C"/>
</dbReference>
<dbReference type="InterPro" id="IPR000477">
    <property type="entry name" value="RT_dom"/>
</dbReference>
<dbReference type="Pfam" id="PF14392">
    <property type="entry name" value="zf-CCHC_4"/>
    <property type="match status" value="1"/>
</dbReference>
<dbReference type="AlphaFoldDB" id="A0A2N9HKW7"/>
<accession>A0A2N9HKW7</accession>
<dbReference type="CDD" id="cd01650">
    <property type="entry name" value="RT_nLTR_like"/>
    <property type="match status" value="1"/>
</dbReference>
<dbReference type="Pfam" id="PF00078">
    <property type="entry name" value="RVT_1"/>
    <property type="match status" value="1"/>
</dbReference>
<evidence type="ECO:0000313" key="2">
    <source>
        <dbReference type="EMBL" id="SPD12882.1"/>
    </source>
</evidence>
<dbReference type="EMBL" id="OIVN01003675">
    <property type="protein sequence ID" value="SPD12882.1"/>
    <property type="molecule type" value="Genomic_DNA"/>
</dbReference>
<name>A0A2N9HKW7_FAGSY</name>
<dbReference type="PROSITE" id="PS50878">
    <property type="entry name" value="RT_POL"/>
    <property type="match status" value="1"/>
</dbReference>
<reference evidence="2" key="1">
    <citation type="submission" date="2018-02" db="EMBL/GenBank/DDBJ databases">
        <authorList>
            <person name="Cohen D.B."/>
            <person name="Kent A.D."/>
        </authorList>
    </citation>
    <scope>NUCLEOTIDE SEQUENCE</scope>
</reference>
<sequence length="1097" mass="122167">MGDLNGLWEKLALIDKEDDELEIIEEWSSLLRGRGHLCVTVKVLSNHHAPNGLLLVEFFDVGDKDQIRMRMVLAGERVYVFGVQLDVSQPLLRGKKIRLGGQSLWIYFKYERLPMFCYGCGRLWHGGGGCPVAASSKRKFSETVQYGPCRAYSGAYGGAYSGDGRQGNRAAGSFFATNLVHPHVLGLMAGWLYVIILCTESYEDKRHQVRSLTLDEESLVEVSVLQGDGPLLSEVGLERSIGSKGCWTIISRWSILPNRFLVFSSKNSKRSTDFVKRKSAKVSNGCSWNKSSWYWWKEAISVSIRTPVLKVTSFPKKLCVRKDVIEDLVDLSAEVARTTSPVPMRLFSWNCQGLGNPWTDSVCVEGVRCRLGFKGGFNAPRFGGGGGLALLWNDSVQVAAVPWVCASDFNEIVEQSEKEGGSLRPEWQMRNFREALAEAGLSCLPSLGPKFTWRGRRHGVGWIQERLDRFVANAEWLDLYPSVCCKNLVSSASDHLPIFLDTNPVVHGFYRKHFKFEAMWLTHPQCQEQVTQAWEGGVEGSTMGHINEKIQACKNKLEVWDKNCFGNVTRLLKDKTKQLESLESRSDEGGEFNGFARAIGIRNFSMLGPIKGSEEMTTSNQFSRLASPTEEDISKVVAQVSLKFTAEMNQVLCKEYTETKVGEALKQMGPTKAPGPDGMPPLFFQSFWSQIGGEVSKAVLEVLNHGASLQRRQIVDNILVAFETLHSLKSAKGKGPGQMALKLDMSKAYDRVEWGFLEGMMRRLGFAEIWIASVMQCITFVSYSVVVNGVPNGLIYPSRGLRQGDPLSPYLFLLCGEGLSALLHQATERGNLHGVACSRGGPQISHLFFADDSLLFCNATMEECAVLLEKLRWYEKASGQSVNTDKTSLFFSRNTAENFKGGDSKFGRKLMGGKRSCYLRLAKVRLGCSYVWRSIAAARTVLDHGSKWRVGNGANISICKDRWLPDQGNYKIPYPIEALPEEAVVADLIDVDRGMWKVELIQRCFSPGDGFHILKYPSHSFFAKQTLLFVGVLRMIFRKLGVGAVIRNENGEFLGAMCELMEFGLDATDAEALAALRAIEFAVDICPFNLVFEGDCV</sequence>
<proteinExistence type="predicted"/>
<gene>
    <name evidence="2" type="ORF">FSB_LOCUS40764</name>
</gene>
<dbReference type="GO" id="GO:0003676">
    <property type="term" value="F:nucleic acid binding"/>
    <property type="evidence" value="ECO:0007669"/>
    <property type="project" value="InterPro"/>
</dbReference>